<dbReference type="EMBL" id="JAGKHQ010000001">
    <property type="protein sequence ID" value="KAG7525326.1"/>
    <property type="molecule type" value="Genomic_DNA"/>
</dbReference>
<name>A0AAV6T7C0_SOLSE</name>
<evidence type="ECO:0000313" key="2">
    <source>
        <dbReference type="Proteomes" id="UP000693946"/>
    </source>
</evidence>
<evidence type="ECO:0000313" key="1">
    <source>
        <dbReference type="EMBL" id="KAG7525326.1"/>
    </source>
</evidence>
<dbReference type="AlphaFoldDB" id="A0AAV6T7C0"/>
<comment type="caution">
    <text evidence="1">The sequence shown here is derived from an EMBL/GenBank/DDBJ whole genome shotgun (WGS) entry which is preliminary data.</text>
</comment>
<protein>
    <submittedName>
        <fullName evidence="1">Uncharacterized protein</fullName>
    </submittedName>
</protein>
<reference evidence="1 2" key="1">
    <citation type="journal article" date="2021" name="Sci. Rep.">
        <title>Chromosome anchoring in Senegalese sole (Solea senegalensis) reveals sex-associated markers and genome rearrangements in flatfish.</title>
        <authorList>
            <person name="Guerrero-Cozar I."/>
            <person name="Gomez-Garrido J."/>
            <person name="Berbel C."/>
            <person name="Martinez-Blanch J.F."/>
            <person name="Alioto T."/>
            <person name="Claros M.G."/>
            <person name="Gagnaire P.A."/>
            <person name="Manchado M."/>
        </authorList>
    </citation>
    <scope>NUCLEOTIDE SEQUENCE [LARGE SCALE GENOMIC DNA]</scope>
    <source>
        <strain evidence="1">Sse05_10M</strain>
    </source>
</reference>
<proteinExistence type="predicted"/>
<organism evidence="1 2">
    <name type="scientific">Solea senegalensis</name>
    <name type="common">Senegalese sole</name>
    <dbReference type="NCBI Taxonomy" id="28829"/>
    <lineage>
        <taxon>Eukaryota</taxon>
        <taxon>Metazoa</taxon>
        <taxon>Chordata</taxon>
        <taxon>Craniata</taxon>
        <taxon>Vertebrata</taxon>
        <taxon>Euteleostomi</taxon>
        <taxon>Actinopterygii</taxon>
        <taxon>Neopterygii</taxon>
        <taxon>Teleostei</taxon>
        <taxon>Neoteleostei</taxon>
        <taxon>Acanthomorphata</taxon>
        <taxon>Carangaria</taxon>
        <taxon>Pleuronectiformes</taxon>
        <taxon>Pleuronectoidei</taxon>
        <taxon>Soleidae</taxon>
        <taxon>Solea</taxon>
    </lineage>
</organism>
<accession>A0AAV6T7C0</accession>
<gene>
    <name evidence="1" type="ORF">JOB18_025665</name>
</gene>
<keyword evidence="2" id="KW-1185">Reference proteome</keyword>
<sequence length="87" mass="10184">MLHTRRSQQYSTALPETKRLLWTTIWTLDVSPLKVAEAVESVFLSKIFSTPSELGVLKLWDEVEPNRHKNEPRPFLLITAKDQREHK</sequence>
<dbReference type="Proteomes" id="UP000693946">
    <property type="component" value="Linkage Group LG1"/>
</dbReference>